<dbReference type="InterPro" id="IPR046584">
    <property type="entry name" value="DUF6642"/>
</dbReference>
<dbReference type="AlphaFoldDB" id="A0A7D4GT66"/>
<protein>
    <recommendedName>
        <fullName evidence="3">CHAT domain-containing protein</fullName>
    </recommendedName>
</protein>
<organism evidence="1 2">
    <name type="scientific">Prevotella melaninogenica</name>
    <dbReference type="NCBI Taxonomy" id="28132"/>
    <lineage>
        <taxon>Bacteria</taxon>
        <taxon>Pseudomonadati</taxon>
        <taxon>Bacteroidota</taxon>
        <taxon>Bacteroidia</taxon>
        <taxon>Bacteroidales</taxon>
        <taxon>Prevotellaceae</taxon>
        <taxon>Prevotella</taxon>
    </lineage>
</organism>
<proteinExistence type="predicted"/>
<accession>A0A7D4GT66</accession>
<dbReference type="EMBL" id="CP054011">
    <property type="protein sequence ID" value="QKH89211.1"/>
    <property type="molecule type" value="Genomic_DNA"/>
</dbReference>
<reference evidence="1 2" key="1">
    <citation type="submission" date="2020-05" db="EMBL/GenBank/DDBJ databases">
        <title>FDA dAtabase for Regulatory Grade micrObial Sequences (FDA-ARGOS): Supporting development and validation of Infectious Disease Dx tests.</title>
        <authorList>
            <person name="Moreno J."/>
            <person name="Tallon L."/>
            <person name="Sadzewicz L."/>
            <person name="Zhao X."/>
            <person name="Vavikolanu K."/>
            <person name="Mehta A."/>
            <person name="Aluvathingal J."/>
            <person name="Nadendla S."/>
            <person name="Myers T."/>
            <person name="Yan Y."/>
            <person name="Sichtig H."/>
        </authorList>
    </citation>
    <scope>NUCLEOTIDE SEQUENCE [LARGE SCALE GENOMIC DNA]</scope>
    <source>
        <strain evidence="1 2">FDAARGOS_760</strain>
    </source>
</reference>
<gene>
    <name evidence="1" type="ORF">FIU21_09810</name>
</gene>
<dbReference type="Pfam" id="PF20347">
    <property type="entry name" value="DUF6642"/>
    <property type="match status" value="1"/>
</dbReference>
<dbReference type="RefSeq" id="WP_004360811.1">
    <property type="nucleotide sequence ID" value="NZ_CP054011.1"/>
</dbReference>
<evidence type="ECO:0008006" key="3">
    <source>
        <dbReference type="Google" id="ProtNLM"/>
    </source>
</evidence>
<dbReference type="Proteomes" id="UP000500843">
    <property type="component" value="Chromosome 2"/>
</dbReference>
<name>A0A7D4GT66_9BACT</name>
<evidence type="ECO:0000313" key="2">
    <source>
        <dbReference type="Proteomes" id="UP000500843"/>
    </source>
</evidence>
<evidence type="ECO:0000313" key="1">
    <source>
        <dbReference type="EMBL" id="QKH89211.1"/>
    </source>
</evidence>
<sequence length="193" mass="22349">MVNKVFCLETEWEQSVYDLKYDSQAKPLLEFLSNSCGVNFSFRQVATPSDFKYYISHLKQASYKDFSIVYLCFHGEKGIIAFAGSDNKAKCSICSLIDFANENEGIFRGKFVHFGSCRTFKMNDSEIKQFKRLTGAIVVSGYERSVEITTSFIFEAWLLNTLYRYPNLRATSLMNRAQKEMPYFVDKFKFMAL</sequence>